<dbReference type="Proteomes" id="UP001549921">
    <property type="component" value="Unassembled WGS sequence"/>
</dbReference>
<dbReference type="PANTHER" id="PTHR20997:SF2">
    <property type="entry name" value="EG:BACR42I17.2 PROTEIN-RELATED"/>
    <property type="match status" value="1"/>
</dbReference>
<dbReference type="PANTHER" id="PTHR20997">
    <property type="entry name" value="EG:BACR42I17.2 PROTEIN-RELATED"/>
    <property type="match status" value="1"/>
</dbReference>
<evidence type="ECO:0000313" key="2">
    <source>
        <dbReference type="EMBL" id="KAL0840146.1"/>
    </source>
</evidence>
<sequence>MWKFFAALMLIGVVAGRVTHPYNEARLREAMERECKKYGADDHVDKAVDGVMTFMNCVSNYTDHQALARISNMPNEDQPDELLNFVKLTCKNQAEINACFSNVIDAISPCSDPKEKDNIQVAKKSMMEMTDLFCKDNSKSFSEFINDGAFACIDDKVYDLVMCTSTIQHLDNYQTLTTEQACAAVGEVTSCIVTALESCPKPSTAAFVRALFRTTFKSTSCSILAEEENKIAVNKI</sequence>
<dbReference type="AlphaFoldDB" id="A0ABD0T9T6"/>
<accession>A0ABD0T9T6</accession>
<name>A0ABD0T9T6_LOXSC</name>
<feature type="chain" id="PRO_5044860912" evidence="1">
    <location>
        <begin position="17"/>
        <end position="236"/>
    </location>
</feature>
<organism evidence="2 3">
    <name type="scientific">Loxostege sticticalis</name>
    <name type="common">Beet webworm moth</name>
    <dbReference type="NCBI Taxonomy" id="481309"/>
    <lineage>
        <taxon>Eukaryota</taxon>
        <taxon>Metazoa</taxon>
        <taxon>Ecdysozoa</taxon>
        <taxon>Arthropoda</taxon>
        <taxon>Hexapoda</taxon>
        <taxon>Insecta</taxon>
        <taxon>Pterygota</taxon>
        <taxon>Neoptera</taxon>
        <taxon>Endopterygota</taxon>
        <taxon>Lepidoptera</taxon>
        <taxon>Glossata</taxon>
        <taxon>Ditrysia</taxon>
        <taxon>Pyraloidea</taxon>
        <taxon>Crambidae</taxon>
        <taxon>Pyraustinae</taxon>
        <taxon>Loxostege</taxon>
    </lineage>
</organism>
<feature type="signal peptide" evidence="1">
    <location>
        <begin position="1"/>
        <end position="16"/>
    </location>
</feature>
<dbReference type="Pfam" id="PF07165">
    <property type="entry name" value="DUF1397"/>
    <property type="match status" value="1"/>
</dbReference>
<protein>
    <submittedName>
        <fullName evidence="2">Uncharacterized protein</fullName>
    </submittedName>
</protein>
<evidence type="ECO:0000256" key="1">
    <source>
        <dbReference type="SAM" id="SignalP"/>
    </source>
</evidence>
<gene>
    <name evidence="2" type="ORF">ABMA28_015446</name>
</gene>
<dbReference type="EMBL" id="JBEDNZ010000007">
    <property type="protein sequence ID" value="KAL0840146.1"/>
    <property type="molecule type" value="Genomic_DNA"/>
</dbReference>
<comment type="caution">
    <text evidence="2">The sequence shown here is derived from an EMBL/GenBank/DDBJ whole genome shotgun (WGS) entry which is preliminary data.</text>
</comment>
<reference evidence="2 3" key="1">
    <citation type="submission" date="2024-06" db="EMBL/GenBank/DDBJ databases">
        <title>A chromosome-level genome assembly of beet webworm, Loxostege sticticalis.</title>
        <authorList>
            <person name="Zhang Y."/>
        </authorList>
    </citation>
    <scope>NUCLEOTIDE SEQUENCE [LARGE SCALE GENOMIC DNA]</scope>
    <source>
        <strain evidence="2">AQ028</strain>
        <tissue evidence="2">Male pupae</tissue>
    </source>
</reference>
<proteinExistence type="predicted"/>
<keyword evidence="1" id="KW-0732">Signal</keyword>
<dbReference type="InterPro" id="IPR009832">
    <property type="entry name" value="DUF1397"/>
</dbReference>
<evidence type="ECO:0000313" key="3">
    <source>
        <dbReference type="Proteomes" id="UP001549921"/>
    </source>
</evidence>